<dbReference type="Proteomes" id="UP000177208">
    <property type="component" value="Unassembled WGS sequence"/>
</dbReference>
<feature type="region of interest" description="Disordered" evidence="7">
    <location>
        <begin position="482"/>
        <end position="504"/>
    </location>
</feature>
<feature type="transmembrane region" description="Helical" evidence="8">
    <location>
        <begin position="219"/>
        <end position="237"/>
    </location>
</feature>
<dbReference type="GO" id="GO:0016020">
    <property type="term" value="C:membrane"/>
    <property type="evidence" value="ECO:0007669"/>
    <property type="project" value="InterPro"/>
</dbReference>
<keyword evidence="4 8" id="KW-0812">Transmembrane</keyword>
<keyword evidence="3" id="KW-0808">Transferase</keyword>
<dbReference type="InterPro" id="IPR003342">
    <property type="entry name" value="ArnT-like_N"/>
</dbReference>
<evidence type="ECO:0000259" key="9">
    <source>
        <dbReference type="Pfam" id="PF02366"/>
    </source>
</evidence>
<sequence>MKIFPKNLLTKLFIPLIIFYLAFSYYKSQASDFDSLVLDDERPWITRAFYLELFLHGDFKNDLWKTYNLDADPKLPEYIFGLVLYPDYLRVRQNKGKDYDMIRYLMELNFYDRRLMSLKARPKYEKFVTEKYFFWNADEFSQKTLKDFLEEYGGAFDKTAETIIKARLGSVFFLSLSLVVAYFIYLTVFNNPYLSVIVALFYGASSLVVYYGTKAYTEPFFLFFVNLTVFFFVLLFSKSQKHKLISVIVLAFIIALTNQVKINGIILLFIYVSLSVIALLSKKTTRFAREALRLLGNIALLFSLFLFIYVLLDPYLYENPVKNIKFQYVWTQAIAKEQQAWKNTGLYSPTDRLRFIASLFSEKLPVNAKNIVILYPKFLDVKNTNLVKIFHFFVKFLFILGVAHVILLTYVKKKLTKEAIITIVFVLFCIPLLFYLIVKWERYLIHLVFFIFFFAGQGVRLVIDVLKKEGGRFTRKSLQLPPSNGRDFREGGLNSSAPQVYSNP</sequence>
<dbReference type="GO" id="GO:0000030">
    <property type="term" value="F:mannosyltransferase activity"/>
    <property type="evidence" value="ECO:0007669"/>
    <property type="project" value="InterPro"/>
</dbReference>
<organism evidence="10 11">
    <name type="scientific">Candidatus Roizmanbacteria bacterium RIFCSPHIGHO2_01_FULL_39_12c</name>
    <dbReference type="NCBI Taxonomy" id="1802031"/>
    <lineage>
        <taxon>Bacteria</taxon>
        <taxon>Candidatus Roizmaniibacteriota</taxon>
    </lineage>
</organism>
<evidence type="ECO:0000256" key="6">
    <source>
        <dbReference type="ARBA" id="ARBA00023136"/>
    </source>
</evidence>
<keyword evidence="6 8" id="KW-0472">Membrane</keyword>
<proteinExistence type="predicted"/>
<dbReference type="EMBL" id="MFZG01000037">
    <property type="protein sequence ID" value="OGK15444.1"/>
    <property type="molecule type" value="Genomic_DNA"/>
</dbReference>
<evidence type="ECO:0000256" key="5">
    <source>
        <dbReference type="ARBA" id="ARBA00022989"/>
    </source>
</evidence>
<accession>A0A1F7G952</accession>
<feature type="transmembrane region" description="Helical" evidence="8">
    <location>
        <begin position="294"/>
        <end position="312"/>
    </location>
</feature>
<evidence type="ECO:0000256" key="3">
    <source>
        <dbReference type="ARBA" id="ARBA00022679"/>
    </source>
</evidence>
<evidence type="ECO:0000256" key="8">
    <source>
        <dbReference type="SAM" id="Phobius"/>
    </source>
</evidence>
<reference evidence="10 11" key="1">
    <citation type="journal article" date="2016" name="Nat. Commun.">
        <title>Thousands of microbial genomes shed light on interconnected biogeochemical processes in an aquifer system.</title>
        <authorList>
            <person name="Anantharaman K."/>
            <person name="Brown C.T."/>
            <person name="Hug L.A."/>
            <person name="Sharon I."/>
            <person name="Castelle C.J."/>
            <person name="Probst A.J."/>
            <person name="Thomas B.C."/>
            <person name="Singh A."/>
            <person name="Wilkins M.J."/>
            <person name="Karaoz U."/>
            <person name="Brodie E.L."/>
            <person name="Williams K.H."/>
            <person name="Hubbard S.S."/>
            <person name="Banfield J.F."/>
        </authorList>
    </citation>
    <scope>NUCLEOTIDE SEQUENCE [LARGE SCALE GENOMIC DNA]</scope>
</reference>
<feature type="transmembrane region" description="Helical" evidence="8">
    <location>
        <begin position="418"/>
        <end position="437"/>
    </location>
</feature>
<evidence type="ECO:0000256" key="2">
    <source>
        <dbReference type="ARBA" id="ARBA00022676"/>
    </source>
</evidence>
<feature type="transmembrane region" description="Helical" evidence="8">
    <location>
        <begin position="443"/>
        <end position="463"/>
    </location>
</feature>
<feature type="transmembrane region" description="Helical" evidence="8">
    <location>
        <begin position="193"/>
        <end position="213"/>
    </location>
</feature>
<keyword evidence="5 8" id="KW-1133">Transmembrane helix</keyword>
<feature type="compositionally biased region" description="Polar residues" evidence="7">
    <location>
        <begin position="493"/>
        <end position="504"/>
    </location>
</feature>
<keyword evidence="2" id="KW-0328">Glycosyltransferase</keyword>
<feature type="transmembrane region" description="Helical" evidence="8">
    <location>
        <begin position="389"/>
        <end position="411"/>
    </location>
</feature>
<comment type="caution">
    <text evidence="10">The sequence shown here is derived from an EMBL/GenBank/DDBJ whole genome shotgun (WGS) entry which is preliminary data.</text>
</comment>
<evidence type="ECO:0000256" key="1">
    <source>
        <dbReference type="ARBA" id="ARBA00004127"/>
    </source>
</evidence>
<evidence type="ECO:0000313" key="10">
    <source>
        <dbReference type="EMBL" id="OGK15444.1"/>
    </source>
</evidence>
<feature type="transmembrane region" description="Helical" evidence="8">
    <location>
        <begin position="168"/>
        <end position="186"/>
    </location>
</feature>
<dbReference type="GO" id="GO:0006493">
    <property type="term" value="P:protein O-linked glycosylation"/>
    <property type="evidence" value="ECO:0007669"/>
    <property type="project" value="InterPro"/>
</dbReference>
<protein>
    <recommendedName>
        <fullName evidence="9">ArnT-like N-terminal domain-containing protein</fullName>
    </recommendedName>
</protein>
<feature type="transmembrane region" description="Helical" evidence="8">
    <location>
        <begin position="266"/>
        <end position="282"/>
    </location>
</feature>
<evidence type="ECO:0000313" key="11">
    <source>
        <dbReference type="Proteomes" id="UP000177208"/>
    </source>
</evidence>
<gene>
    <name evidence="10" type="ORF">A2774_05070</name>
</gene>
<evidence type="ECO:0000256" key="4">
    <source>
        <dbReference type="ARBA" id="ARBA00022692"/>
    </source>
</evidence>
<dbReference type="AlphaFoldDB" id="A0A1F7G952"/>
<comment type="subcellular location">
    <subcellularLocation>
        <location evidence="1">Endomembrane system</location>
        <topology evidence="1">Multi-pass membrane protein</topology>
    </subcellularLocation>
</comment>
<dbReference type="Pfam" id="PF02366">
    <property type="entry name" value="PMT"/>
    <property type="match status" value="1"/>
</dbReference>
<evidence type="ECO:0000256" key="7">
    <source>
        <dbReference type="SAM" id="MobiDB-lite"/>
    </source>
</evidence>
<feature type="transmembrane region" description="Helical" evidence="8">
    <location>
        <begin position="244"/>
        <end position="260"/>
    </location>
</feature>
<feature type="domain" description="ArnT-like N-terminal" evidence="9">
    <location>
        <begin position="153"/>
        <end position="308"/>
    </location>
</feature>
<dbReference type="GO" id="GO:0012505">
    <property type="term" value="C:endomembrane system"/>
    <property type="evidence" value="ECO:0007669"/>
    <property type="project" value="UniProtKB-SubCell"/>
</dbReference>
<name>A0A1F7G952_9BACT</name>